<organism evidence="1 2">
    <name type="scientific">Meloidogyne enterolobii</name>
    <name type="common">Root-knot nematode worm</name>
    <name type="synonym">Meloidogyne mayaguensis</name>
    <dbReference type="NCBI Taxonomy" id="390850"/>
    <lineage>
        <taxon>Eukaryota</taxon>
        <taxon>Metazoa</taxon>
        <taxon>Ecdysozoa</taxon>
        <taxon>Nematoda</taxon>
        <taxon>Chromadorea</taxon>
        <taxon>Rhabditida</taxon>
        <taxon>Tylenchina</taxon>
        <taxon>Tylenchomorpha</taxon>
        <taxon>Tylenchoidea</taxon>
        <taxon>Meloidogynidae</taxon>
        <taxon>Meloidogyninae</taxon>
        <taxon>Meloidogyne</taxon>
    </lineage>
</organism>
<evidence type="ECO:0000313" key="1">
    <source>
        <dbReference type="EMBL" id="CAK5076331.1"/>
    </source>
</evidence>
<reference evidence="1" key="1">
    <citation type="submission" date="2023-11" db="EMBL/GenBank/DDBJ databases">
        <authorList>
            <person name="Poullet M."/>
        </authorList>
    </citation>
    <scope>NUCLEOTIDE SEQUENCE</scope>
    <source>
        <strain evidence="1">E1834</strain>
    </source>
</reference>
<name>A0ACB0ZBJ6_MELEN</name>
<dbReference type="Proteomes" id="UP001497535">
    <property type="component" value="Unassembled WGS sequence"/>
</dbReference>
<accession>A0ACB0ZBJ6</accession>
<sequence>MKVRASATNANIWATSQLLSIVGGTCEDACASLSLLLPLIHSSFSFSFFLILADCKRATGS</sequence>
<dbReference type="EMBL" id="CAVMJV010000030">
    <property type="protein sequence ID" value="CAK5076331.1"/>
    <property type="molecule type" value="Genomic_DNA"/>
</dbReference>
<keyword evidence="2" id="KW-1185">Reference proteome</keyword>
<comment type="caution">
    <text evidence="1">The sequence shown here is derived from an EMBL/GenBank/DDBJ whole genome shotgun (WGS) entry which is preliminary data.</text>
</comment>
<protein>
    <submittedName>
        <fullName evidence="1">Uncharacterized protein</fullName>
    </submittedName>
</protein>
<evidence type="ECO:0000313" key="2">
    <source>
        <dbReference type="Proteomes" id="UP001497535"/>
    </source>
</evidence>
<proteinExistence type="predicted"/>
<gene>
    <name evidence="1" type="ORF">MENTE1834_LOCUS23195</name>
</gene>